<keyword evidence="3" id="KW-1185">Reference proteome</keyword>
<organism evidence="2 4">
    <name type="scientific">Neisseria zoodegmatis</name>
    <dbReference type="NCBI Taxonomy" id="326523"/>
    <lineage>
        <taxon>Bacteria</taxon>
        <taxon>Pseudomonadati</taxon>
        <taxon>Pseudomonadota</taxon>
        <taxon>Betaproteobacteria</taxon>
        <taxon>Neisseriales</taxon>
        <taxon>Neisseriaceae</taxon>
        <taxon>Neisseria</taxon>
    </lineage>
</organism>
<dbReference type="Proteomes" id="UP000215033">
    <property type="component" value="Chromosome 1"/>
</dbReference>
<reference evidence="2 4" key="2">
    <citation type="submission" date="2017-06" db="EMBL/GenBank/DDBJ databases">
        <authorList>
            <consortium name="Pathogen Informatics"/>
        </authorList>
    </citation>
    <scope>NUCLEOTIDE SEQUENCE [LARGE SCALE GENOMIC DNA]</scope>
    <source>
        <strain evidence="2 4">NCTC12230</strain>
    </source>
</reference>
<protein>
    <recommendedName>
        <fullName evidence="5">SEC-C domain-containing protein</fullName>
    </recommendedName>
</protein>
<dbReference type="AlphaFoldDB" id="A0AB38DSC4"/>
<evidence type="ECO:0000313" key="1">
    <source>
        <dbReference type="EMBL" id="OSI10059.1"/>
    </source>
</evidence>
<dbReference type="RefSeq" id="WP_085363607.1">
    <property type="nucleotide sequence ID" value="NZ_LT906434.1"/>
</dbReference>
<name>A0AB38DSC4_9NEIS</name>
<evidence type="ECO:0000313" key="3">
    <source>
        <dbReference type="Proteomes" id="UP000193466"/>
    </source>
</evidence>
<dbReference type="KEGG" id="nzo:SAMEA4504057_1821"/>
<gene>
    <name evidence="1" type="ORF">BWD10_06500</name>
    <name evidence="2" type="ORF">SAMEA4504057_01821</name>
</gene>
<evidence type="ECO:0000313" key="4">
    <source>
        <dbReference type="Proteomes" id="UP000215033"/>
    </source>
</evidence>
<dbReference type="Proteomes" id="UP000193466">
    <property type="component" value="Unassembled WGS sequence"/>
</dbReference>
<sequence>MLRYQLRYQHPVTPVQNDVINQFCTSLSEEKPIYVEVILENGAEANECFHNVLKHIEKHGGEMALGWAIWELPTLYVEAEFHAVWEKNGQYINITPKNEVQRRILFVPDDKLIYEGNQKNNIRQLYRPNPLLEEFFGMCDEKFNLLNANGRQDQYGEIELFGKEEAQMKQITNKLMQLAPQVFQLHPHYSPYLACPCGCGKKAKWCDFKK</sequence>
<accession>A0AB38DSC4</accession>
<evidence type="ECO:0000313" key="2">
    <source>
        <dbReference type="EMBL" id="SNU80305.1"/>
    </source>
</evidence>
<evidence type="ECO:0008006" key="5">
    <source>
        <dbReference type="Google" id="ProtNLM"/>
    </source>
</evidence>
<proteinExistence type="predicted"/>
<dbReference type="EMBL" id="MTBM01000007">
    <property type="protein sequence ID" value="OSI10059.1"/>
    <property type="molecule type" value="Genomic_DNA"/>
</dbReference>
<dbReference type="EMBL" id="LT906434">
    <property type="protein sequence ID" value="SNU80305.1"/>
    <property type="molecule type" value="Genomic_DNA"/>
</dbReference>
<reference evidence="1 3" key="1">
    <citation type="submission" date="2017-01" db="EMBL/GenBank/DDBJ databases">
        <authorList>
            <person name="Wolfgang W.J."/>
            <person name="Cole J."/>
            <person name="Wroblewski D."/>
            <person name="Mcginnis J."/>
            <person name="Musser K.A."/>
        </authorList>
    </citation>
    <scope>NUCLEOTIDE SEQUENCE [LARGE SCALE GENOMIC DNA]</scope>
    <source>
        <strain evidence="1 3">DSM 21643</strain>
    </source>
</reference>